<evidence type="ECO:0000256" key="1">
    <source>
        <dbReference type="SAM" id="SignalP"/>
    </source>
</evidence>
<evidence type="ECO:0000313" key="3">
    <source>
        <dbReference type="Proteomes" id="UP000824219"/>
    </source>
</evidence>
<dbReference type="Proteomes" id="UP000824219">
    <property type="component" value="Linkage Group LG18"/>
</dbReference>
<gene>
    <name evidence="2" type="ORF">KOW79_015754</name>
</gene>
<protein>
    <submittedName>
        <fullName evidence="2">Uncharacterized protein</fullName>
    </submittedName>
</protein>
<proteinExistence type="predicted"/>
<keyword evidence="1" id="KW-0732">Signal</keyword>
<accession>A0A9D3NF94</accession>
<sequence length="111" mass="12505">MKGRSLITLTLKLLRSTSLWIIAPNYDTYYDSFNLTLDDMKEGSGGSVALKTEGTCRCQMLSLTLEARALTLLRFHTLSRLLFLRDLITARRLRAGDSSCTPGQKETECRI</sequence>
<organism evidence="2 3">
    <name type="scientific">Hemibagrus wyckioides</name>
    <dbReference type="NCBI Taxonomy" id="337641"/>
    <lineage>
        <taxon>Eukaryota</taxon>
        <taxon>Metazoa</taxon>
        <taxon>Chordata</taxon>
        <taxon>Craniata</taxon>
        <taxon>Vertebrata</taxon>
        <taxon>Euteleostomi</taxon>
        <taxon>Actinopterygii</taxon>
        <taxon>Neopterygii</taxon>
        <taxon>Teleostei</taxon>
        <taxon>Ostariophysi</taxon>
        <taxon>Siluriformes</taxon>
        <taxon>Bagridae</taxon>
        <taxon>Hemibagrus</taxon>
    </lineage>
</organism>
<keyword evidence="3" id="KW-1185">Reference proteome</keyword>
<feature type="signal peptide" evidence="1">
    <location>
        <begin position="1"/>
        <end position="19"/>
    </location>
</feature>
<feature type="chain" id="PRO_5038824536" evidence="1">
    <location>
        <begin position="20"/>
        <end position="111"/>
    </location>
</feature>
<name>A0A9D3NF94_9TELE</name>
<dbReference type="AlphaFoldDB" id="A0A9D3NF94"/>
<reference evidence="2 3" key="1">
    <citation type="submission" date="2021-06" db="EMBL/GenBank/DDBJ databases">
        <title>Chromosome-level genome assembly of the red-tail catfish (Hemibagrus wyckioides).</title>
        <authorList>
            <person name="Shao F."/>
        </authorList>
    </citation>
    <scope>NUCLEOTIDE SEQUENCE [LARGE SCALE GENOMIC DNA]</scope>
    <source>
        <strain evidence="2">EC202008001</strain>
        <tissue evidence="2">Blood</tissue>
    </source>
</reference>
<evidence type="ECO:0000313" key="2">
    <source>
        <dbReference type="EMBL" id="KAG7321339.1"/>
    </source>
</evidence>
<comment type="caution">
    <text evidence="2">The sequence shown here is derived from an EMBL/GenBank/DDBJ whole genome shotgun (WGS) entry which is preliminary data.</text>
</comment>
<dbReference type="EMBL" id="JAHKSW010000018">
    <property type="protein sequence ID" value="KAG7321339.1"/>
    <property type="molecule type" value="Genomic_DNA"/>
</dbReference>